<dbReference type="GO" id="GO:0005737">
    <property type="term" value="C:cytoplasm"/>
    <property type="evidence" value="ECO:0007669"/>
    <property type="project" value="TreeGrafter"/>
</dbReference>
<dbReference type="KEGG" id="acab:QRX50_40335"/>
<protein>
    <recommendedName>
        <fullName evidence="3">Peptide methionine sulfoxide reductase MsrB</fullName>
        <ecNumber evidence="3">1.8.4.12</ecNumber>
    </recommendedName>
    <alternativeName>
        <fullName evidence="3">Peptide-methionine (R)-S-oxide reductase</fullName>
    </alternativeName>
</protein>
<dbReference type="SUPFAM" id="SSF51316">
    <property type="entry name" value="Mss4-like"/>
    <property type="match status" value="1"/>
</dbReference>
<dbReference type="GO" id="GO:0006979">
    <property type="term" value="P:response to oxidative stress"/>
    <property type="evidence" value="ECO:0007669"/>
    <property type="project" value="InterPro"/>
</dbReference>
<comment type="caution">
    <text evidence="3">Lacks conserved residue(s) required for the propagation of feature annotation.</text>
</comment>
<dbReference type="GO" id="GO:0030091">
    <property type="term" value="P:protein repair"/>
    <property type="evidence" value="ECO:0007669"/>
    <property type="project" value="InterPro"/>
</dbReference>
<organism evidence="6 7">
    <name type="scientific">Amycolatopsis carbonis</name>
    <dbReference type="NCBI Taxonomy" id="715471"/>
    <lineage>
        <taxon>Bacteria</taxon>
        <taxon>Bacillati</taxon>
        <taxon>Actinomycetota</taxon>
        <taxon>Actinomycetes</taxon>
        <taxon>Pseudonocardiales</taxon>
        <taxon>Pseudonocardiaceae</taxon>
        <taxon>Amycolatopsis</taxon>
    </lineage>
</organism>
<feature type="active site" description="Nucleophile" evidence="3">
    <location>
        <position position="122"/>
    </location>
</feature>
<comment type="similarity">
    <text evidence="3">Belongs to the MsrB Met sulfoxide reductase family.</text>
</comment>
<feature type="region of interest" description="Disordered" evidence="4">
    <location>
        <begin position="1"/>
        <end position="20"/>
    </location>
</feature>
<evidence type="ECO:0000256" key="4">
    <source>
        <dbReference type="SAM" id="MobiDB-lite"/>
    </source>
</evidence>
<keyword evidence="7" id="KW-1185">Reference proteome</keyword>
<keyword evidence="1 3" id="KW-0560">Oxidoreductase</keyword>
<sequence length="154" mass="17415">MSQQTQYNKNPEAVSRLTPEQYRVTQQDGTERAFTGEYWDNHEPGIYVDVVSGEPLFASVDKYESHSGWPSFTKPIQQAGVVERKDFSHGMIRAEVRSLHGDSHLGHVFDDGPVDQGGLRYCINSASLKFIHLDDLDKEGYGDFRALFTTDTDK</sequence>
<dbReference type="InterPro" id="IPR011057">
    <property type="entry name" value="Mss4-like_sf"/>
</dbReference>
<dbReference type="Gene3D" id="2.170.150.20">
    <property type="entry name" value="Peptide methionine sulfoxide reductase"/>
    <property type="match status" value="1"/>
</dbReference>
<dbReference type="PROSITE" id="PS51790">
    <property type="entry name" value="MSRB"/>
    <property type="match status" value="1"/>
</dbReference>
<evidence type="ECO:0000259" key="5">
    <source>
        <dbReference type="PROSITE" id="PS51790"/>
    </source>
</evidence>
<accession>A0A9Y2ICV5</accession>
<reference evidence="6 7" key="1">
    <citation type="submission" date="2023-06" db="EMBL/GenBank/DDBJ databases">
        <authorList>
            <person name="Oyuntsetseg B."/>
            <person name="Kim S.B."/>
        </authorList>
    </citation>
    <scope>NUCLEOTIDE SEQUENCE [LARGE SCALE GENOMIC DNA]</scope>
    <source>
        <strain evidence="6 7">2-15</strain>
    </source>
</reference>
<evidence type="ECO:0000256" key="3">
    <source>
        <dbReference type="HAMAP-Rule" id="MF_01400"/>
    </source>
</evidence>
<dbReference type="HAMAP" id="MF_01400">
    <property type="entry name" value="MsrB"/>
    <property type="match status" value="1"/>
</dbReference>
<dbReference type="FunFam" id="2.170.150.20:FF:000003">
    <property type="entry name" value="Peptide methionine sulfoxide reductase MsrB"/>
    <property type="match status" value="1"/>
</dbReference>
<proteinExistence type="inferred from homology"/>
<comment type="catalytic activity">
    <reaction evidence="2 3">
        <text>L-methionyl-[protein] + [thioredoxin]-disulfide + H2O = L-methionyl-(R)-S-oxide-[protein] + [thioredoxin]-dithiol</text>
        <dbReference type="Rhea" id="RHEA:24164"/>
        <dbReference type="Rhea" id="RHEA-COMP:10698"/>
        <dbReference type="Rhea" id="RHEA-COMP:10700"/>
        <dbReference type="Rhea" id="RHEA-COMP:12313"/>
        <dbReference type="Rhea" id="RHEA-COMP:12314"/>
        <dbReference type="ChEBI" id="CHEBI:15377"/>
        <dbReference type="ChEBI" id="CHEBI:16044"/>
        <dbReference type="ChEBI" id="CHEBI:29950"/>
        <dbReference type="ChEBI" id="CHEBI:45764"/>
        <dbReference type="ChEBI" id="CHEBI:50058"/>
        <dbReference type="EC" id="1.8.4.12"/>
    </reaction>
</comment>
<dbReference type="InterPro" id="IPR002579">
    <property type="entry name" value="Met_Sox_Rdtase_MsrB_dom"/>
</dbReference>
<feature type="domain" description="MsrB" evidence="5">
    <location>
        <begin position="10"/>
        <end position="133"/>
    </location>
</feature>
<dbReference type="AlphaFoldDB" id="A0A9Y2ICV5"/>
<dbReference type="Proteomes" id="UP001236014">
    <property type="component" value="Chromosome"/>
</dbReference>
<evidence type="ECO:0000256" key="1">
    <source>
        <dbReference type="ARBA" id="ARBA00023002"/>
    </source>
</evidence>
<dbReference type="NCBIfam" id="TIGR00357">
    <property type="entry name" value="peptide-methionine (R)-S-oxide reductase MsrB"/>
    <property type="match status" value="1"/>
</dbReference>
<dbReference type="GO" id="GO:0033743">
    <property type="term" value="F:peptide-methionine (R)-S-oxide reductase activity"/>
    <property type="evidence" value="ECO:0007669"/>
    <property type="project" value="UniProtKB-UniRule"/>
</dbReference>
<gene>
    <name evidence="3 6" type="primary">msrB</name>
    <name evidence="6" type="ORF">QRX50_40335</name>
</gene>
<evidence type="ECO:0000256" key="2">
    <source>
        <dbReference type="ARBA" id="ARBA00048488"/>
    </source>
</evidence>
<dbReference type="PANTHER" id="PTHR10173">
    <property type="entry name" value="METHIONINE SULFOXIDE REDUCTASE"/>
    <property type="match status" value="1"/>
</dbReference>
<dbReference type="EMBL" id="CP127294">
    <property type="protein sequence ID" value="WIX77594.1"/>
    <property type="molecule type" value="Genomic_DNA"/>
</dbReference>
<dbReference type="EC" id="1.8.4.12" evidence="3"/>
<dbReference type="PANTHER" id="PTHR10173:SF59">
    <property type="entry name" value="PEPTIDE METHIONINE SULFOXIDE REDUCTASE MSRA_MSRB"/>
    <property type="match status" value="1"/>
</dbReference>
<dbReference type="Pfam" id="PF01641">
    <property type="entry name" value="SelR"/>
    <property type="match status" value="1"/>
</dbReference>
<dbReference type="InterPro" id="IPR028427">
    <property type="entry name" value="Met_Sox_Rdtase_MsrB"/>
</dbReference>
<evidence type="ECO:0000313" key="6">
    <source>
        <dbReference type="EMBL" id="WIX77594.1"/>
    </source>
</evidence>
<name>A0A9Y2ICV5_9PSEU</name>
<dbReference type="RefSeq" id="WP_285968334.1">
    <property type="nucleotide sequence ID" value="NZ_CP127294.1"/>
</dbReference>
<evidence type="ECO:0000313" key="7">
    <source>
        <dbReference type="Proteomes" id="UP001236014"/>
    </source>
</evidence>